<comment type="caution">
    <text evidence="2">The sequence shown here is derived from an EMBL/GenBank/DDBJ whole genome shotgun (WGS) entry which is preliminary data.</text>
</comment>
<feature type="transmembrane region" description="Helical" evidence="1">
    <location>
        <begin position="98"/>
        <end position="119"/>
    </location>
</feature>
<feature type="transmembrane region" description="Helical" evidence="1">
    <location>
        <begin position="12"/>
        <end position="31"/>
    </location>
</feature>
<keyword evidence="1" id="KW-0472">Membrane</keyword>
<evidence type="ECO:0008006" key="4">
    <source>
        <dbReference type="Google" id="ProtNLM"/>
    </source>
</evidence>
<organism evidence="2 3">
    <name type="scientific">Aquimarina addita</name>
    <dbReference type="NCBI Taxonomy" id="870485"/>
    <lineage>
        <taxon>Bacteria</taxon>
        <taxon>Pseudomonadati</taxon>
        <taxon>Bacteroidota</taxon>
        <taxon>Flavobacteriia</taxon>
        <taxon>Flavobacteriales</taxon>
        <taxon>Flavobacteriaceae</taxon>
        <taxon>Aquimarina</taxon>
    </lineage>
</organism>
<evidence type="ECO:0000313" key="3">
    <source>
        <dbReference type="Proteomes" id="UP001500459"/>
    </source>
</evidence>
<keyword evidence="3" id="KW-1185">Reference proteome</keyword>
<evidence type="ECO:0000256" key="1">
    <source>
        <dbReference type="SAM" id="Phobius"/>
    </source>
</evidence>
<feature type="transmembrane region" description="Helical" evidence="1">
    <location>
        <begin position="66"/>
        <end position="86"/>
    </location>
</feature>
<feature type="transmembrane region" description="Helical" evidence="1">
    <location>
        <begin position="221"/>
        <end position="239"/>
    </location>
</feature>
<feature type="transmembrane region" description="Helical" evidence="1">
    <location>
        <begin position="404"/>
        <end position="421"/>
    </location>
</feature>
<feature type="transmembrane region" description="Helical" evidence="1">
    <location>
        <begin position="126"/>
        <end position="144"/>
    </location>
</feature>
<feature type="transmembrane region" description="Helical" evidence="1">
    <location>
        <begin position="37"/>
        <end position="57"/>
    </location>
</feature>
<reference evidence="3" key="1">
    <citation type="journal article" date="2019" name="Int. J. Syst. Evol. Microbiol.">
        <title>The Global Catalogue of Microorganisms (GCM) 10K type strain sequencing project: providing services to taxonomists for standard genome sequencing and annotation.</title>
        <authorList>
            <consortium name="The Broad Institute Genomics Platform"/>
            <consortium name="The Broad Institute Genome Sequencing Center for Infectious Disease"/>
            <person name="Wu L."/>
            <person name="Ma J."/>
        </authorList>
    </citation>
    <scope>NUCLEOTIDE SEQUENCE [LARGE SCALE GENOMIC DNA]</scope>
    <source>
        <strain evidence="3">JCM 17106</strain>
    </source>
</reference>
<sequence length="429" mass="50878">MNPMKIFTFNYLSRIIVYLFFTIVIFFIGVVTEPDTLSYVGLSVITPPGYGTFLFVFRKVFGEENYFTYVLVAQGFICFLSCWYFSKVLDENFRINKRLLVLVDIILLAPILIPEYLIVNRIVTQGLAYPLFLVVIAFFIQGVFKKKKAFFILFILALVTIILVRTQFLFALPVFLLVLGYFWIMTKKHKLFGFLVLAIMIVPLVVSFTQKSFNYLVHDRYVNISSTGLQVMIMPLFVADADDYKLYKDTKTQNYYQYVYQEAVNMQLLDDFYIPSNDNVFHAFDYNYIFISYEILSKKGRVYLFPDDPDSIDSLIKNDKFLMTMWMPLLLDNFWKCVDLYYKNVEHAFGGFYMIWLCLLVLLFSMYIWRKYNNNLALFSCFLMLLTFSNILIICLVQHSIGRYLIYHQWMLPILLVLWFNEQFVKLKY</sequence>
<protein>
    <recommendedName>
        <fullName evidence="4">Glycosyltransferase RgtA/B/C/D-like domain-containing protein</fullName>
    </recommendedName>
</protein>
<feature type="transmembrane region" description="Helical" evidence="1">
    <location>
        <begin position="150"/>
        <end position="179"/>
    </location>
</feature>
<dbReference type="EMBL" id="BAABCW010000022">
    <property type="protein sequence ID" value="GAA3519927.1"/>
    <property type="molecule type" value="Genomic_DNA"/>
</dbReference>
<evidence type="ECO:0000313" key="2">
    <source>
        <dbReference type="EMBL" id="GAA3519927.1"/>
    </source>
</evidence>
<feature type="transmembrane region" description="Helical" evidence="1">
    <location>
        <begin position="191"/>
        <end position="209"/>
    </location>
</feature>
<dbReference type="Proteomes" id="UP001500459">
    <property type="component" value="Unassembled WGS sequence"/>
</dbReference>
<keyword evidence="1" id="KW-1133">Transmembrane helix</keyword>
<feature type="transmembrane region" description="Helical" evidence="1">
    <location>
        <begin position="351"/>
        <end position="370"/>
    </location>
</feature>
<name>A0ABP6URV0_9FLAO</name>
<proteinExistence type="predicted"/>
<accession>A0ABP6URV0</accession>
<gene>
    <name evidence="2" type="ORF">GCM10022393_37680</name>
</gene>
<keyword evidence="1" id="KW-0812">Transmembrane</keyword>
<feature type="transmembrane region" description="Helical" evidence="1">
    <location>
        <begin position="376"/>
        <end position="397"/>
    </location>
</feature>